<protein>
    <submittedName>
        <fullName evidence="1">Uncharacterized protein</fullName>
    </submittedName>
</protein>
<proteinExistence type="predicted"/>
<name>A0AAV2SRU8_MEGNR</name>
<gene>
    <name evidence="1" type="ORF">MNOR_LOCUS39691</name>
</gene>
<reference evidence="1 2" key="1">
    <citation type="submission" date="2024-05" db="EMBL/GenBank/DDBJ databases">
        <authorList>
            <person name="Wallberg A."/>
        </authorList>
    </citation>
    <scope>NUCLEOTIDE SEQUENCE [LARGE SCALE GENOMIC DNA]</scope>
</reference>
<evidence type="ECO:0000313" key="1">
    <source>
        <dbReference type="EMBL" id="CAL4229558.1"/>
    </source>
</evidence>
<evidence type="ECO:0000313" key="2">
    <source>
        <dbReference type="Proteomes" id="UP001497623"/>
    </source>
</evidence>
<organism evidence="1 2">
    <name type="scientific">Meganyctiphanes norvegica</name>
    <name type="common">Northern krill</name>
    <name type="synonym">Thysanopoda norvegica</name>
    <dbReference type="NCBI Taxonomy" id="48144"/>
    <lineage>
        <taxon>Eukaryota</taxon>
        <taxon>Metazoa</taxon>
        <taxon>Ecdysozoa</taxon>
        <taxon>Arthropoda</taxon>
        <taxon>Crustacea</taxon>
        <taxon>Multicrustacea</taxon>
        <taxon>Malacostraca</taxon>
        <taxon>Eumalacostraca</taxon>
        <taxon>Eucarida</taxon>
        <taxon>Euphausiacea</taxon>
        <taxon>Euphausiidae</taxon>
        <taxon>Meganyctiphanes</taxon>
    </lineage>
</organism>
<comment type="caution">
    <text evidence="1">The sequence shown here is derived from an EMBL/GenBank/DDBJ whole genome shotgun (WGS) entry which is preliminary data.</text>
</comment>
<keyword evidence="2" id="KW-1185">Reference proteome</keyword>
<dbReference type="AlphaFoldDB" id="A0AAV2SRU8"/>
<dbReference type="Proteomes" id="UP001497623">
    <property type="component" value="Unassembled WGS sequence"/>
</dbReference>
<sequence length="99" mass="11515">MQPTQLPWEQRPRLRYCIGGHHVVTQLRPTQLPWEQRPCLRHSIRGHHVITLLRPIQLPWEHSCRMTMGQHISRTSPCLLHYTSTPTDPLGTTPPGDIM</sequence>
<accession>A0AAV2SRU8</accession>
<dbReference type="EMBL" id="CAXKWB010107105">
    <property type="protein sequence ID" value="CAL4229558.1"/>
    <property type="molecule type" value="Genomic_DNA"/>
</dbReference>